<sequence>MQRVSFKFLESAGEMASAVRAYDWASTSLGPIECWGASLRTAVGIMLSSAFPKCIVWGPELVTIYNDAFRPLLGDKPEALGRPFSEVWAEAWDTIGPIVDRAYAGEATFIEDFPLVVDRHGYPEQAWFTFCYSPIRDAEGRVAGMMDTVIETTGKVRADQNSRLINAELAHRIKNLLAMVSAIANQTFHSASSMEEAKATLGKRLSALGEAHSVLAEGSWGGASVRAVIERVLSPFRSVGGRISMEGPPLDLAARQALSLGLAIHELAANASKYGALSDDCGRVTISWKIGRPGSDEEFRLVWEEQGGPVVAEPKRRGFGSRLIEKALAGEFHGKVRVHYAPEGLRCELSTTMVNIRIEAAELEIPSARAD</sequence>
<dbReference type="SUPFAM" id="SSF55785">
    <property type="entry name" value="PYP-like sensor domain (PAS domain)"/>
    <property type="match status" value="1"/>
</dbReference>
<feature type="domain" description="Signal transduction histidine kinase HWE region" evidence="8">
    <location>
        <begin position="168"/>
        <end position="249"/>
    </location>
</feature>
<keyword evidence="6 9" id="KW-0418">Kinase</keyword>
<dbReference type="EC" id="2.7.13.3" evidence="2"/>
<proteinExistence type="predicted"/>
<keyword evidence="5" id="KW-0547">Nucleotide-binding</keyword>
<name>A0A562NWY5_9HYPH</name>
<evidence type="ECO:0000256" key="7">
    <source>
        <dbReference type="ARBA" id="ARBA00022840"/>
    </source>
</evidence>
<keyword evidence="4" id="KW-0808">Transferase</keyword>
<accession>A0A562NWY5</accession>
<dbReference type="PANTHER" id="PTHR41523:SF7">
    <property type="entry name" value="HISTIDINE KINASE"/>
    <property type="match status" value="1"/>
</dbReference>
<dbReference type="Pfam" id="PF08448">
    <property type="entry name" value="PAS_4"/>
    <property type="match status" value="1"/>
</dbReference>
<dbReference type="InterPro" id="IPR036890">
    <property type="entry name" value="HATPase_C_sf"/>
</dbReference>
<evidence type="ECO:0000256" key="1">
    <source>
        <dbReference type="ARBA" id="ARBA00000085"/>
    </source>
</evidence>
<evidence type="ECO:0000256" key="5">
    <source>
        <dbReference type="ARBA" id="ARBA00022741"/>
    </source>
</evidence>
<dbReference type="EMBL" id="VLKT01000015">
    <property type="protein sequence ID" value="TWI36675.1"/>
    <property type="molecule type" value="Genomic_DNA"/>
</dbReference>
<evidence type="ECO:0000256" key="2">
    <source>
        <dbReference type="ARBA" id="ARBA00012438"/>
    </source>
</evidence>
<protein>
    <recommendedName>
        <fullName evidence="2">histidine kinase</fullName>
        <ecNumber evidence="2">2.7.13.3</ecNumber>
    </recommendedName>
</protein>
<dbReference type="Gene3D" id="3.30.450.20">
    <property type="entry name" value="PAS domain"/>
    <property type="match status" value="1"/>
</dbReference>
<comment type="caution">
    <text evidence="9">The sequence shown here is derived from an EMBL/GenBank/DDBJ whole genome shotgun (WGS) entry which is preliminary data.</text>
</comment>
<dbReference type="PANTHER" id="PTHR41523">
    <property type="entry name" value="TWO-COMPONENT SYSTEM SENSOR PROTEIN"/>
    <property type="match status" value="1"/>
</dbReference>
<evidence type="ECO:0000313" key="9">
    <source>
        <dbReference type="EMBL" id="TWI36675.1"/>
    </source>
</evidence>
<keyword evidence="10" id="KW-1185">Reference proteome</keyword>
<evidence type="ECO:0000256" key="3">
    <source>
        <dbReference type="ARBA" id="ARBA00022553"/>
    </source>
</evidence>
<comment type="catalytic activity">
    <reaction evidence="1">
        <text>ATP + protein L-histidine = ADP + protein N-phospho-L-histidine.</text>
        <dbReference type="EC" id="2.7.13.3"/>
    </reaction>
</comment>
<evidence type="ECO:0000313" key="10">
    <source>
        <dbReference type="Proteomes" id="UP000317122"/>
    </source>
</evidence>
<evidence type="ECO:0000256" key="6">
    <source>
        <dbReference type="ARBA" id="ARBA00022777"/>
    </source>
</evidence>
<dbReference type="Proteomes" id="UP000317122">
    <property type="component" value="Unassembled WGS sequence"/>
</dbReference>
<gene>
    <name evidence="9" type="ORF">IQ26_02814</name>
</gene>
<keyword evidence="3" id="KW-0597">Phosphoprotein</keyword>
<dbReference type="InterPro" id="IPR011102">
    <property type="entry name" value="Sig_transdc_His_kinase_HWE"/>
</dbReference>
<reference evidence="9 10" key="1">
    <citation type="journal article" date="2015" name="Stand. Genomic Sci.">
        <title>Genomic Encyclopedia of Bacterial and Archaeal Type Strains, Phase III: the genomes of soil and plant-associated and newly described type strains.</title>
        <authorList>
            <person name="Whitman W.B."/>
            <person name="Woyke T."/>
            <person name="Klenk H.P."/>
            <person name="Zhou Y."/>
            <person name="Lilburn T.G."/>
            <person name="Beck B.J."/>
            <person name="De Vos P."/>
            <person name="Vandamme P."/>
            <person name="Eisen J.A."/>
            <person name="Garrity G."/>
            <person name="Hugenholtz P."/>
            <person name="Kyrpides N.C."/>
        </authorList>
    </citation>
    <scope>NUCLEOTIDE SEQUENCE [LARGE SCALE GENOMIC DNA]</scope>
    <source>
        <strain evidence="9 10">CGMCC 1.2546</strain>
    </source>
</reference>
<dbReference type="InterPro" id="IPR013656">
    <property type="entry name" value="PAS_4"/>
</dbReference>
<dbReference type="InterPro" id="IPR035965">
    <property type="entry name" value="PAS-like_dom_sf"/>
</dbReference>
<dbReference type="SMART" id="SM00911">
    <property type="entry name" value="HWE_HK"/>
    <property type="match status" value="1"/>
</dbReference>
<dbReference type="AlphaFoldDB" id="A0A562NWY5"/>
<keyword evidence="7" id="KW-0067">ATP-binding</keyword>
<dbReference type="GO" id="GO:0005524">
    <property type="term" value="F:ATP binding"/>
    <property type="evidence" value="ECO:0007669"/>
    <property type="project" value="UniProtKB-KW"/>
</dbReference>
<dbReference type="Gene3D" id="3.30.565.10">
    <property type="entry name" value="Histidine kinase-like ATPase, C-terminal domain"/>
    <property type="match status" value="1"/>
</dbReference>
<organism evidence="9 10">
    <name type="scientific">Mesorhizobium tianshanense</name>
    <dbReference type="NCBI Taxonomy" id="39844"/>
    <lineage>
        <taxon>Bacteria</taxon>
        <taxon>Pseudomonadati</taxon>
        <taxon>Pseudomonadota</taxon>
        <taxon>Alphaproteobacteria</taxon>
        <taxon>Hyphomicrobiales</taxon>
        <taxon>Phyllobacteriaceae</taxon>
        <taxon>Mesorhizobium</taxon>
    </lineage>
</organism>
<evidence type="ECO:0000259" key="8">
    <source>
        <dbReference type="SMART" id="SM00911"/>
    </source>
</evidence>
<evidence type="ECO:0000256" key="4">
    <source>
        <dbReference type="ARBA" id="ARBA00022679"/>
    </source>
</evidence>
<dbReference type="GO" id="GO:0004673">
    <property type="term" value="F:protein histidine kinase activity"/>
    <property type="evidence" value="ECO:0007669"/>
    <property type="project" value="UniProtKB-EC"/>
</dbReference>
<dbReference type="Pfam" id="PF07536">
    <property type="entry name" value="HWE_HK"/>
    <property type="match status" value="1"/>
</dbReference>